<dbReference type="Gene3D" id="3.40.50.1000">
    <property type="entry name" value="HAD superfamily/HAD-like"/>
    <property type="match status" value="1"/>
</dbReference>
<evidence type="ECO:0000313" key="2">
    <source>
        <dbReference type="Proteomes" id="UP000694941"/>
    </source>
</evidence>
<name>A0ABM1B922_LIMPO</name>
<dbReference type="InterPro" id="IPR004274">
    <property type="entry name" value="FCP1_dom"/>
</dbReference>
<dbReference type="InterPro" id="IPR050365">
    <property type="entry name" value="TIM50"/>
</dbReference>
<reference evidence="3" key="1">
    <citation type="submission" date="2025-08" db="UniProtKB">
        <authorList>
            <consortium name="RefSeq"/>
        </authorList>
    </citation>
    <scope>IDENTIFICATION</scope>
    <source>
        <tissue evidence="3">Muscle</tissue>
    </source>
</reference>
<dbReference type="InterPro" id="IPR011948">
    <property type="entry name" value="Dullard_phosphatase"/>
</dbReference>
<accession>A0ABM1B922</accession>
<protein>
    <submittedName>
        <fullName evidence="3">CTD nuclear envelope phosphatase 1A-like isoform X3</fullName>
    </submittedName>
</protein>
<dbReference type="InterPro" id="IPR036412">
    <property type="entry name" value="HAD-like_sf"/>
</dbReference>
<dbReference type="CDD" id="cd07521">
    <property type="entry name" value="HAD_FCP1-like"/>
    <property type="match status" value="1"/>
</dbReference>
<dbReference type="SMART" id="SM00577">
    <property type="entry name" value="CPDc"/>
    <property type="match status" value="1"/>
</dbReference>
<dbReference type="Proteomes" id="UP000694941">
    <property type="component" value="Unplaced"/>
</dbReference>
<organism evidence="2 3">
    <name type="scientific">Limulus polyphemus</name>
    <name type="common">Atlantic horseshoe crab</name>
    <dbReference type="NCBI Taxonomy" id="6850"/>
    <lineage>
        <taxon>Eukaryota</taxon>
        <taxon>Metazoa</taxon>
        <taxon>Ecdysozoa</taxon>
        <taxon>Arthropoda</taxon>
        <taxon>Chelicerata</taxon>
        <taxon>Merostomata</taxon>
        <taxon>Xiphosura</taxon>
        <taxon>Limulidae</taxon>
        <taxon>Limulus</taxon>
    </lineage>
</organism>
<evidence type="ECO:0000259" key="1">
    <source>
        <dbReference type="PROSITE" id="PS50969"/>
    </source>
</evidence>
<dbReference type="Pfam" id="PF03031">
    <property type="entry name" value="NIF"/>
    <property type="match status" value="1"/>
</dbReference>
<keyword evidence="2" id="KW-1185">Reference proteome</keyword>
<dbReference type="SUPFAM" id="SSF56784">
    <property type="entry name" value="HAD-like"/>
    <property type="match status" value="1"/>
</dbReference>
<dbReference type="GeneID" id="106461964"/>
<dbReference type="RefSeq" id="XP_013777288.1">
    <property type="nucleotide sequence ID" value="XM_013921834.2"/>
</dbReference>
<dbReference type="PROSITE" id="PS50969">
    <property type="entry name" value="FCP1"/>
    <property type="match status" value="1"/>
</dbReference>
<feature type="domain" description="FCP1 homology" evidence="1">
    <location>
        <begin position="28"/>
        <end position="195"/>
    </location>
</feature>
<dbReference type="PANTHER" id="PTHR12210">
    <property type="entry name" value="DULLARD PROTEIN PHOSPHATASE"/>
    <property type="match status" value="1"/>
</dbReference>
<dbReference type="InterPro" id="IPR023214">
    <property type="entry name" value="HAD_sf"/>
</dbReference>
<evidence type="ECO:0000313" key="3">
    <source>
        <dbReference type="RefSeq" id="XP_013777288.1"/>
    </source>
</evidence>
<proteinExistence type="predicted"/>
<dbReference type="NCBIfam" id="TIGR02251">
    <property type="entry name" value="HIF-SF_euk"/>
    <property type="match status" value="1"/>
</dbReference>
<sequence length="215" mass="25101">MCFKNIIQHQTVRYDVIPFSPLSRHRLNLVKRKIMVLDLDETLIHSQHDGVIRNMVKPGTPPDFVLKVTIDRHPVRFFVHKRPHVDYFLDIVSQWYELVVFTASMEIYGAAVADKLDNNRGILRKRYYRQHCTVEYGSYTKELLAITEDLASIFILDNSPGAYRAYPDNAIPIRSWFSDPTDIALLNLLPVLDALRFTSDVRSVLSRNLHLHHMW</sequence>
<gene>
    <name evidence="3" type="primary">LOC106461964</name>
</gene>